<dbReference type="InterPro" id="IPR002182">
    <property type="entry name" value="NB-ARC"/>
</dbReference>
<reference evidence="4" key="1">
    <citation type="journal article" date="2013" name="Science">
        <title>The Amborella genome and the evolution of flowering plants.</title>
        <authorList>
            <consortium name="Amborella Genome Project"/>
        </authorList>
    </citation>
    <scope>NUCLEOTIDE SEQUENCE [LARGE SCALE GENOMIC DNA]</scope>
</reference>
<feature type="region of interest" description="Disordered" evidence="1">
    <location>
        <begin position="76"/>
        <end position="107"/>
    </location>
</feature>
<name>U5DA26_AMBTC</name>
<dbReference type="InterPro" id="IPR003593">
    <property type="entry name" value="AAA+_ATPase"/>
</dbReference>
<keyword evidence="4" id="KW-1185">Reference proteome</keyword>
<feature type="compositionally biased region" description="Polar residues" evidence="1">
    <location>
        <begin position="1"/>
        <end position="16"/>
    </location>
</feature>
<dbReference type="Pfam" id="PF25895">
    <property type="entry name" value="WHD_plant_disease"/>
    <property type="match status" value="1"/>
</dbReference>
<dbReference type="STRING" id="13333.U5DA26"/>
<dbReference type="KEGG" id="atr:18447413"/>
<dbReference type="PROSITE" id="PS50104">
    <property type="entry name" value="TIR"/>
    <property type="match status" value="1"/>
</dbReference>
<protein>
    <recommendedName>
        <fullName evidence="2">TIR domain-containing protein</fullName>
    </recommendedName>
</protein>
<dbReference type="GO" id="GO:0007165">
    <property type="term" value="P:signal transduction"/>
    <property type="evidence" value="ECO:0007669"/>
    <property type="project" value="InterPro"/>
</dbReference>
<dbReference type="InterPro" id="IPR000157">
    <property type="entry name" value="TIR_dom"/>
</dbReference>
<dbReference type="Pfam" id="PF00931">
    <property type="entry name" value="NB-ARC"/>
    <property type="match status" value="1"/>
</dbReference>
<feature type="domain" description="TIR" evidence="2">
    <location>
        <begin position="153"/>
        <end position="275"/>
    </location>
</feature>
<evidence type="ECO:0000256" key="1">
    <source>
        <dbReference type="SAM" id="MobiDB-lite"/>
    </source>
</evidence>
<evidence type="ECO:0000313" key="3">
    <source>
        <dbReference type="EMBL" id="ERN19040.1"/>
    </source>
</evidence>
<evidence type="ECO:0000259" key="2">
    <source>
        <dbReference type="PROSITE" id="PS50104"/>
    </source>
</evidence>
<dbReference type="SMART" id="SM00382">
    <property type="entry name" value="AAA"/>
    <property type="match status" value="1"/>
</dbReference>
<dbReference type="OrthoDB" id="626167at2759"/>
<feature type="compositionally biased region" description="Basic residues" evidence="1">
    <location>
        <begin position="409"/>
        <end position="425"/>
    </location>
</feature>
<feature type="compositionally biased region" description="Polar residues" evidence="1">
    <location>
        <begin position="31"/>
        <end position="54"/>
    </location>
</feature>
<dbReference type="Gramene" id="ERN19040">
    <property type="protein sequence ID" value="ERN19040"/>
    <property type="gene ID" value="AMTR_s00061p00073800"/>
</dbReference>
<proteinExistence type="predicted"/>
<dbReference type="SUPFAM" id="SSF52200">
    <property type="entry name" value="Toll/Interleukin receptor TIR domain"/>
    <property type="match status" value="1"/>
</dbReference>
<dbReference type="OMA" id="GKQKNDY"/>
<dbReference type="InterPro" id="IPR058874">
    <property type="entry name" value="WHD_plant"/>
</dbReference>
<gene>
    <name evidence="3" type="ORF">AMTR_s00061p00073800</name>
</gene>
<dbReference type="SUPFAM" id="SSF52540">
    <property type="entry name" value="P-loop containing nucleoside triphosphate hydrolases"/>
    <property type="match status" value="1"/>
</dbReference>
<feature type="region of interest" description="Disordered" evidence="1">
    <location>
        <begin position="1"/>
        <end position="54"/>
    </location>
</feature>
<dbReference type="Proteomes" id="UP000017836">
    <property type="component" value="Unassembled WGS sequence"/>
</dbReference>
<dbReference type="GO" id="GO:0000725">
    <property type="term" value="P:recombinational repair"/>
    <property type="evidence" value="ECO:0000318"/>
    <property type="project" value="GO_Central"/>
</dbReference>
<dbReference type="InterPro" id="IPR035897">
    <property type="entry name" value="Toll_tir_struct_dom_sf"/>
</dbReference>
<accession>U5DA26</accession>
<dbReference type="Gene3D" id="3.40.50.300">
    <property type="entry name" value="P-loop containing nucleotide triphosphate hydrolases"/>
    <property type="match status" value="1"/>
</dbReference>
<dbReference type="AlphaFoldDB" id="U5DA26"/>
<dbReference type="GO" id="GO:0043531">
    <property type="term" value="F:ADP binding"/>
    <property type="evidence" value="ECO:0007669"/>
    <property type="project" value="InterPro"/>
</dbReference>
<organism evidence="3 4">
    <name type="scientific">Amborella trichopoda</name>
    <dbReference type="NCBI Taxonomy" id="13333"/>
    <lineage>
        <taxon>Eukaryota</taxon>
        <taxon>Viridiplantae</taxon>
        <taxon>Streptophyta</taxon>
        <taxon>Embryophyta</taxon>
        <taxon>Tracheophyta</taxon>
        <taxon>Spermatophyta</taxon>
        <taxon>Magnoliopsida</taxon>
        <taxon>Amborellales</taxon>
        <taxon>Amborellaceae</taxon>
        <taxon>Amborella</taxon>
    </lineage>
</organism>
<dbReference type="PANTHER" id="PTHR32472:SF12">
    <property type="entry name" value="P-LOOP CONTAINING NUCLEOSIDE TRIPHOSPHATE HYDROLASES SUPERFAMILY PROTEIN"/>
    <property type="match status" value="1"/>
</dbReference>
<dbReference type="HOGENOM" id="CLU_007748_0_0_1"/>
<dbReference type="InterPro" id="IPR027417">
    <property type="entry name" value="P-loop_NTPase"/>
</dbReference>
<dbReference type="EMBL" id="KI392075">
    <property type="protein sequence ID" value="ERN19040.1"/>
    <property type="molecule type" value="Genomic_DNA"/>
</dbReference>
<sequence length="981" mass="110658">MDATSTQLSLSTSPINDSRDPHIAPKPLTIRLSTSDNPNNKISPENSQYNSPSLISPPSSAFVSALQSPYISPRALALPENNTPSDIPRSPVSDDIPSSSYTPPIESDDLTDQIIKIPVIGSDPNAPRVSFSFPVPRISFRTSVSPSTNTKLRSHDVYIGYHGQNLNLIRFSKWLKSELELHGVACFGADRSKYSDSQSHETADRIICSATFGVVVITGGALLNAFTIEEIRIFSQRKNLVPVLFDSDSSEIAGFLDRKSGEKLDREWKEAIEGLIRAHEFKLEACDGNWRACISRTVGILKSKLGRKSIEEKEPYLEEFFFPRNNDFVGREKELQEIEAAFFGITGLAEEDDHPKSRFSGGSSRVSLDEEADTMRTRGRFISLEMRKCKEPTLEAWIEPAMELTNRGKSPHHHRHKHKKTRHGNRSLSRSEHVFFPSNSTVACISGASGIGKTELALEFAYRYSQRYKMVLWVGGEARYFRQSIMNLSVNLGLDVSAETQHNERTRITSFEDQEFEAFQRVKRELFRDVPYLLIIDNLESEKEWWDGRELHELIPNNTGATHVIITTRLSKVVSFKPMHLSPLPMAEALVLMEGKRKKGYPSEELDVLRRMGDELGWLSFGLGLIGALLSELSLSPTSLFETIKKVPINLNYSPPSATSTMDDQIFKKNPFLVRVLGFSFGVLEQSQGTKSLAWRMALAGGWFAPRPISATLLAEAAKKVSSARNPFHQWEKCLNTILCYCCNCCLASQTRRTETDSALLLVRLGLARRTKKEPVCHIELHEITQSFSRKRGPLPAPKAMVQGLLKMGNLAETSDHFWAACFWVFGFRSEPVTVQLKPMELVRFIKRIVLPLAIRAFATFSRCNATLELLKTCTNQLEEVEKSFVSQIQDWCHGSFCWKKKKTQSNQRVDEFVWQDVTLLKATLLETRSKLLLRGGQFDNGEELCRTCISIRTVMLGHHHAQTLAAQETLAKLVRFRHKI</sequence>
<dbReference type="PANTHER" id="PTHR32472">
    <property type="entry name" value="DNA REPAIR PROTEIN RADA"/>
    <property type="match status" value="1"/>
</dbReference>
<dbReference type="eggNOG" id="ENOG502QQKK">
    <property type="taxonomic scope" value="Eukaryota"/>
</dbReference>
<evidence type="ECO:0000313" key="4">
    <source>
        <dbReference type="Proteomes" id="UP000017836"/>
    </source>
</evidence>
<dbReference type="Gene3D" id="3.40.50.10140">
    <property type="entry name" value="Toll/interleukin-1 receptor homology (TIR) domain"/>
    <property type="match status" value="1"/>
</dbReference>
<feature type="region of interest" description="Disordered" evidence="1">
    <location>
        <begin position="406"/>
        <end position="429"/>
    </location>
</feature>